<evidence type="ECO:0000313" key="1">
    <source>
        <dbReference type="EMBL" id="KAI3747071.1"/>
    </source>
</evidence>
<reference evidence="1 2" key="2">
    <citation type="journal article" date="2022" name="Mol. Ecol. Resour.">
        <title>The genomes of chicory, endive, great burdock and yacon provide insights into Asteraceae paleo-polyploidization history and plant inulin production.</title>
        <authorList>
            <person name="Fan W."/>
            <person name="Wang S."/>
            <person name="Wang H."/>
            <person name="Wang A."/>
            <person name="Jiang F."/>
            <person name="Liu H."/>
            <person name="Zhao H."/>
            <person name="Xu D."/>
            <person name="Zhang Y."/>
        </authorList>
    </citation>
    <scope>NUCLEOTIDE SEQUENCE [LARGE SCALE GENOMIC DNA]</scope>
    <source>
        <strain evidence="2">cv. Niubang</strain>
    </source>
</reference>
<comment type="caution">
    <text evidence="1">The sequence shown here is derived from an EMBL/GenBank/DDBJ whole genome shotgun (WGS) entry which is preliminary data.</text>
</comment>
<dbReference type="EMBL" id="CM042049">
    <property type="protein sequence ID" value="KAI3747071.1"/>
    <property type="molecule type" value="Genomic_DNA"/>
</dbReference>
<organism evidence="1 2">
    <name type="scientific">Arctium lappa</name>
    <name type="common">Greater burdock</name>
    <name type="synonym">Lappa major</name>
    <dbReference type="NCBI Taxonomy" id="4217"/>
    <lineage>
        <taxon>Eukaryota</taxon>
        <taxon>Viridiplantae</taxon>
        <taxon>Streptophyta</taxon>
        <taxon>Embryophyta</taxon>
        <taxon>Tracheophyta</taxon>
        <taxon>Spermatophyta</taxon>
        <taxon>Magnoliopsida</taxon>
        <taxon>eudicotyledons</taxon>
        <taxon>Gunneridae</taxon>
        <taxon>Pentapetalae</taxon>
        <taxon>asterids</taxon>
        <taxon>campanulids</taxon>
        <taxon>Asterales</taxon>
        <taxon>Asteraceae</taxon>
        <taxon>Carduoideae</taxon>
        <taxon>Cardueae</taxon>
        <taxon>Arctiinae</taxon>
        <taxon>Arctium</taxon>
    </lineage>
</organism>
<gene>
    <name evidence="1" type="ORF">L6452_09514</name>
</gene>
<reference evidence="2" key="1">
    <citation type="journal article" date="2022" name="Mol. Ecol. Resour.">
        <title>The genomes of chicory, endive, great burdock and yacon provide insights into Asteraceae palaeo-polyploidization history and plant inulin production.</title>
        <authorList>
            <person name="Fan W."/>
            <person name="Wang S."/>
            <person name="Wang H."/>
            <person name="Wang A."/>
            <person name="Jiang F."/>
            <person name="Liu H."/>
            <person name="Zhao H."/>
            <person name="Xu D."/>
            <person name="Zhang Y."/>
        </authorList>
    </citation>
    <scope>NUCLEOTIDE SEQUENCE [LARGE SCALE GENOMIC DNA]</scope>
    <source>
        <strain evidence="2">cv. Niubang</strain>
    </source>
</reference>
<protein>
    <submittedName>
        <fullName evidence="1">Uncharacterized protein</fullName>
    </submittedName>
</protein>
<name>A0ACB9DLF1_ARCLA</name>
<dbReference type="Proteomes" id="UP001055879">
    <property type="component" value="Linkage Group LG03"/>
</dbReference>
<accession>A0ACB9DLF1</accession>
<proteinExistence type="predicted"/>
<keyword evidence="2" id="KW-1185">Reference proteome</keyword>
<sequence>MHPPKHLQPEFTVKNQPQTSQHDIHEHSHLSKAHPQDPILDSGQTIPIPDHCTAKPQSNSSPDTIEQSSVETEPVLSKKSYRTIQPAARNLLRLSNPSRPNFSF</sequence>
<evidence type="ECO:0000313" key="2">
    <source>
        <dbReference type="Proteomes" id="UP001055879"/>
    </source>
</evidence>